<name>A0A6J4V5Z2_9BACT</name>
<evidence type="ECO:0000256" key="1">
    <source>
        <dbReference type="SAM" id="MobiDB-lite"/>
    </source>
</evidence>
<protein>
    <submittedName>
        <fullName evidence="2">Uncharacterized protein</fullName>
    </submittedName>
</protein>
<feature type="compositionally biased region" description="Basic residues" evidence="1">
    <location>
        <begin position="82"/>
        <end position="99"/>
    </location>
</feature>
<feature type="region of interest" description="Disordered" evidence="1">
    <location>
        <begin position="1"/>
        <end position="120"/>
    </location>
</feature>
<evidence type="ECO:0000313" key="2">
    <source>
        <dbReference type="EMBL" id="CAA9570015.1"/>
    </source>
</evidence>
<feature type="compositionally biased region" description="Gly residues" evidence="1">
    <location>
        <begin position="61"/>
        <end position="77"/>
    </location>
</feature>
<proteinExistence type="predicted"/>
<feature type="non-terminal residue" evidence="2">
    <location>
        <position position="140"/>
    </location>
</feature>
<accession>A0A6J4V5Z2</accession>
<gene>
    <name evidence="2" type="ORF">AVDCRST_MAG49-3501</name>
</gene>
<dbReference type="AlphaFoldDB" id="A0A6J4V5Z2"/>
<feature type="compositionally biased region" description="Basic residues" evidence="1">
    <location>
        <begin position="21"/>
        <end position="40"/>
    </location>
</feature>
<feature type="non-terminal residue" evidence="2">
    <location>
        <position position="1"/>
    </location>
</feature>
<sequence>EGPHAPPPGAFGGADVAGPPRRPRRPRQPRRLAPHRRGHPLHLQPRGLPAHPAGVRPVAVGPGGAGLLGAPVGGGRPLRGRDPRRPRRRRAPGRHRRPPRAADPRLARPRLAGRLRRGARGELPLRDARVVAGAAGARVV</sequence>
<reference evidence="2" key="1">
    <citation type="submission" date="2020-02" db="EMBL/GenBank/DDBJ databases">
        <authorList>
            <person name="Meier V. D."/>
        </authorList>
    </citation>
    <scope>NUCLEOTIDE SEQUENCE</scope>
    <source>
        <strain evidence="2">AVDCRST_MAG49</strain>
    </source>
</reference>
<organism evidence="2">
    <name type="scientific">uncultured Thermomicrobiales bacterium</name>
    <dbReference type="NCBI Taxonomy" id="1645740"/>
    <lineage>
        <taxon>Bacteria</taxon>
        <taxon>Pseudomonadati</taxon>
        <taxon>Thermomicrobiota</taxon>
        <taxon>Thermomicrobia</taxon>
        <taxon>Thermomicrobiales</taxon>
        <taxon>environmental samples</taxon>
    </lineage>
</organism>
<feature type="compositionally biased region" description="Low complexity" evidence="1">
    <location>
        <begin position="49"/>
        <end position="60"/>
    </location>
</feature>
<dbReference type="EMBL" id="CADCWG010000242">
    <property type="protein sequence ID" value="CAA9570015.1"/>
    <property type="molecule type" value="Genomic_DNA"/>
</dbReference>
<feature type="compositionally biased region" description="Basic residues" evidence="1">
    <location>
        <begin position="107"/>
        <end position="118"/>
    </location>
</feature>